<proteinExistence type="predicted"/>
<protein>
    <submittedName>
        <fullName evidence="1">Uncharacterized protein</fullName>
    </submittedName>
</protein>
<evidence type="ECO:0000313" key="1">
    <source>
        <dbReference type="EMBL" id="KYH23823.1"/>
    </source>
</evidence>
<name>A0A151A881_9EURY</name>
<dbReference type="AlphaFoldDB" id="A0A151A881"/>
<reference evidence="1 2" key="1">
    <citation type="submission" date="2016-02" db="EMBL/GenBank/DDBJ databases">
        <title>Genome sequence of Halalkalicoccus paucihalophilus DSM 24557.</title>
        <authorList>
            <person name="Poehlein A."/>
            <person name="Daniel R."/>
        </authorList>
    </citation>
    <scope>NUCLEOTIDE SEQUENCE [LARGE SCALE GENOMIC DNA]</scope>
    <source>
        <strain evidence="1 2">DSM 24557</strain>
    </source>
</reference>
<dbReference type="EMBL" id="LTAZ01000017">
    <property type="protein sequence ID" value="KYH23823.1"/>
    <property type="molecule type" value="Genomic_DNA"/>
</dbReference>
<comment type="caution">
    <text evidence="1">The sequence shown here is derived from an EMBL/GenBank/DDBJ whole genome shotgun (WGS) entry which is preliminary data.</text>
</comment>
<dbReference type="PATRIC" id="fig|1008153.3.peg.4172"/>
<gene>
    <name evidence="1" type="ORF">HAPAU_39020</name>
</gene>
<evidence type="ECO:0000313" key="2">
    <source>
        <dbReference type="Proteomes" id="UP000075321"/>
    </source>
</evidence>
<keyword evidence="2" id="KW-1185">Reference proteome</keyword>
<dbReference type="Proteomes" id="UP000075321">
    <property type="component" value="Unassembled WGS sequence"/>
</dbReference>
<sequence>MESRLKSAALQEWVVNGEPTSDLSPKYSFPSSVSKVVAVRAATGGSEHGAEGGAVGLGPVRLVAKKRVATTGYASHHRLRSGKWTVVQPVRDTETHSLYQFFAAP</sequence>
<accession>A0A151A881</accession>
<organism evidence="1 2">
    <name type="scientific">Halalkalicoccus paucihalophilus</name>
    <dbReference type="NCBI Taxonomy" id="1008153"/>
    <lineage>
        <taxon>Archaea</taxon>
        <taxon>Methanobacteriati</taxon>
        <taxon>Methanobacteriota</taxon>
        <taxon>Stenosarchaea group</taxon>
        <taxon>Halobacteria</taxon>
        <taxon>Halobacteriales</taxon>
        <taxon>Halococcaceae</taxon>
        <taxon>Halalkalicoccus</taxon>
    </lineage>
</organism>